<sequence length="39" mass="4609">MSEKEINNSIFAAEDYGMIKEFFQKMIVSQNEKIILKKI</sequence>
<organism evidence="1 2">
    <name type="scientific">Flavobacterium anhuiense</name>
    <dbReference type="NCBI Taxonomy" id="459526"/>
    <lineage>
        <taxon>Bacteria</taxon>
        <taxon>Pseudomonadati</taxon>
        <taxon>Bacteroidota</taxon>
        <taxon>Flavobacteriia</taxon>
        <taxon>Flavobacteriales</taxon>
        <taxon>Flavobacteriaceae</taxon>
        <taxon>Flavobacterium</taxon>
    </lineage>
</organism>
<name>A0A444VZZ8_9FLAO</name>
<evidence type="ECO:0000313" key="1">
    <source>
        <dbReference type="EMBL" id="RYJ39211.1"/>
    </source>
</evidence>
<dbReference type="Proteomes" id="UP000290433">
    <property type="component" value="Unassembled WGS sequence"/>
</dbReference>
<proteinExistence type="predicted"/>
<dbReference type="Gene3D" id="2.60.120.1130">
    <property type="match status" value="1"/>
</dbReference>
<comment type="caution">
    <text evidence="1">The sequence shown here is derived from an EMBL/GenBank/DDBJ whole genome shotgun (WGS) entry which is preliminary data.</text>
</comment>
<accession>A0A444VZZ8</accession>
<dbReference type="EMBL" id="JUIV01000004">
    <property type="protein sequence ID" value="RYJ39211.1"/>
    <property type="molecule type" value="Genomic_DNA"/>
</dbReference>
<dbReference type="AlphaFoldDB" id="A0A444VZZ8"/>
<reference evidence="1 2" key="1">
    <citation type="submission" date="2014-12" db="EMBL/GenBank/DDBJ databases">
        <title>Genome sequence of Flavobacterium anhuiense RCM74.</title>
        <authorList>
            <person name="Kim J.F."/>
            <person name="Song J.Y."/>
            <person name="Kwak M.-J."/>
            <person name="Lee S.-W."/>
        </authorList>
    </citation>
    <scope>NUCLEOTIDE SEQUENCE [LARGE SCALE GENOMIC DNA]</scope>
    <source>
        <strain evidence="1 2">RCM74</strain>
    </source>
</reference>
<protein>
    <submittedName>
        <fullName evidence="1">Uncharacterized protein</fullName>
    </submittedName>
</protein>
<evidence type="ECO:0000313" key="2">
    <source>
        <dbReference type="Proteomes" id="UP000290433"/>
    </source>
</evidence>
<gene>
    <name evidence="1" type="ORF">NU08_1519</name>
</gene>